<comment type="caution">
    <text evidence="1">The sequence shown here is derived from an EMBL/GenBank/DDBJ whole genome shotgun (WGS) entry which is preliminary data.</text>
</comment>
<evidence type="ECO:0000313" key="2">
    <source>
        <dbReference type="Proteomes" id="UP000663844"/>
    </source>
</evidence>
<protein>
    <submittedName>
        <fullName evidence="1">Uncharacterized protein</fullName>
    </submittedName>
</protein>
<dbReference type="Proteomes" id="UP000663844">
    <property type="component" value="Unassembled WGS sequence"/>
</dbReference>
<organism evidence="1 2">
    <name type="scientific">Adineta steineri</name>
    <dbReference type="NCBI Taxonomy" id="433720"/>
    <lineage>
        <taxon>Eukaryota</taxon>
        <taxon>Metazoa</taxon>
        <taxon>Spiralia</taxon>
        <taxon>Gnathifera</taxon>
        <taxon>Rotifera</taxon>
        <taxon>Eurotatoria</taxon>
        <taxon>Bdelloidea</taxon>
        <taxon>Adinetida</taxon>
        <taxon>Adinetidae</taxon>
        <taxon>Adineta</taxon>
    </lineage>
</organism>
<name>A0A820CRU3_9BILA</name>
<reference evidence="1" key="1">
    <citation type="submission" date="2021-02" db="EMBL/GenBank/DDBJ databases">
        <authorList>
            <person name="Nowell W R."/>
        </authorList>
    </citation>
    <scope>NUCLEOTIDE SEQUENCE</scope>
</reference>
<dbReference type="AlphaFoldDB" id="A0A820CRU3"/>
<proteinExistence type="predicted"/>
<dbReference type="EMBL" id="CAJOAZ010010289">
    <property type="protein sequence ID" value="CAF4218420.1"/>
    <property type="molecule type" value="Genomic_DNA"/>
</dbReference>
<gene>
    <name evidence="1" type="ORF">OXD698_LOCUS41741</name>
</gene>
<evidence type="ECO:0000313" key="1">
    <source>
        <dbReference type="EMBL" id="CAF4218420.1"/>
    </source>
</evidence>
<accession>A0A820CRU3</accession>
<sequence>MYPWLNVALYPLQSQSLMYCAIPKVASKTLVSLMMYVVVRDIITHLDNNSTNINIKRIRPEQLIDIPKLIDELQKV</sequence>